<dbReference type="InterPro" id="IPR004274">
    <property type="entry name" value="FCP1_dom"/>
</dbReference>
<dbReference type="AlphaFoldDB" id="W1NJM1"/>
<dbReference type="GO" id="GO:0008420">
    <property type="term" value="F:RNA polymerase II CTD heptapeptide repeat phosphatase activity"/>
    <property type="evidence" value="ECO:0000318"/>
    <property type="project" value="GO_Central"/>
</dbReference>
<evidence type="ECO:0000259" key="15">
    <source>
        <dbReference type="PROSITE" id="PS50172"/>
    </source>
</evidence>
<feature type="domain" description="BRCT" evidence="15">
    <location>
        <begin position="137"/>
        <end position="230"/>
    </location>
</feature>
<evidence type="ECO:0000256" key="3">
    <source>
        <dbReference type="ARBA" id="ARBA00004123"/>
    </source>
</evidence>
<dbReference type="STRING" id="13333.W1NJM1"/>
<evidence type="ECO:0000256" key="6">
    <source>
        <dbReference type="ARBA" id="ARBA00022723"/>
    </source>
</evidence>
<keyword evidence="11" id="KW-0539">Nucleus</keyword>
<comment type="subcellular location">
    <subcellularLocation>
        <location evidence="3">Nucleus</location>
    </subcellularLocation>
</comment>
<feature type="domain" description="FCP1 homology" evidence="16">
    <location>
        <begin position="1"/>
        <end position="95"/>
    </location>
</feature>
<evidence type="ECO:0000256" key="11">
    <source>
        <dbReference type="ARBA" id="ARBA00023242"/>
    </source>
</evidence>
<keyword evidence="9" id="KW-0805">Transcription regulation</keyword>
<comment type="catalytic activity">
    <reaction evidence="12">
        <text>O-phospho-L-seryl-[protein] + H2O = L-seryl-[protein] + phosphate</text>
        <dbReference type="Rhea" id="RHEA:20629"/>
        <dbReference type="Rhea" id="RHEA-COMP:9863"/>
        <dbReference type="Rhea" id="RHEA-COMP:11604"/>
        <dbReference type="ChEBI" id="CHEBI:15377"/>
        <dbReference type="ChEBI" id="CHEBI:29999"/>
        <dbReference type="ChEBI" id="CHEBI:43474"/>
        <dbReference type="ChEBI" id="CHEBI:83421"/>
        <dbReference type="EC" id="3.1.3.16"/>
    </reaction>
</comment>
<evidence type="ECO:0000313" key="18">
    <source>
        <dbReference type="Proteomes" id="UP000017836"/>
    </source>
</evidence>
<keyword evidence="6" id="KW-0479">Metal-binding</keyword>
<dbReference type="eggNOG" id="KOG0323">
    <property type="taxonomic scope" value="Eukaryota"/>
</dbReference>
<evidence type="ECO:0000256" key="1">
    <source>
        <dbReference type="ARBA" id="ARBA00001936"/>
    </source>
</evidence>
<dbReference type="HOGENOM" id="CLU_023960_2_0_1"/>
<dbReference type="CDD" id="cd17729">
    <property type="entry name" value="BRCT_CTDP1"/>
    <property type="match status" value="1"/>
</dbReference>
<dbReference type="Gene3D" id="3.40.50.1000">
    <property type="entry name" value="HAD superfamily/HAD-like"/>
    <property type="match status" value="1"/>
</dbReference>
<gene>
    <name evidence="17" type="ORF">AMTR_s00008p00248660</name>
</gene>
<evidence type="ECO:0000313" key="17">
    <source>
        <dbReference type="EMBL" id="ERM95434.1"/>
    </source>
</evidence>
<dbReference type="GO" id="GO:0009651">
    <property type="term" value="P:response to salt stress"/>
    <property type="evidence" value="ECO:0007669"/>
    <property type="project" value="UniProtKB-ARBA"/>
</dbReference>
<dbReference type="InterPro" id="IPR036420">
    <property type="entry name" value="BRCT_dom_sf"/>
</dbReference>
<dbReference type="Proteomes" id="UP000017836">
    <property type="component" value="Unassembled WGS sequence"/>
</dbReference>
<accession>W1NJM1</accession>
<sequence length="237" mass="26719">MGNTVYATEIAKVLDRTGSIFKGRVISKGDEGERLPKSKDLDVVLGMESAVVIIDDSVKVWSHHKNNLIIVERYTYFPYSRRRFGLHRPSLLEIDHDERPEDGSLASSLAAIEKIHQSFFSNRSLNEVDVRDIPVSEKENILKGCKVAFSRVFHVGLTNPHLHPLWQSAEQFGAICTYQIDDDVTHVVAVSLETDKVNWAMSTGRYVVNPGWLEASALLFRRANERDFSIMPPPPSS</sequence>
<dbReference type="InterPro" id="IPR023214">
    <property type="entry name" value="HAD_sf"/>
</dbReference>
<evidence type="ECO:0000256" key="8">
    <source>
        <dbReference type="ARBA" id="ARBA00022884"/>
    </source>
</evidence>
<evidence type="ECO:0000256" key="13">
    <source>
        <dbReference type="ARBA" id="ARBA00048336"/>
    </source>
</evidence>
<organism evidence="17 18">
    <name type="scientific">Amborella trichopoda</name>
    <dbReference type="NCBI Taxonomy" id="13333"/>
    <lineage>
        <taxon>Eukaryota</taxon>
        <taxon>Viridiplantae</taxon>
        <taxon>Streptophyta</taxon>
        <taxon>Embryophyta</taxon>
        <taxon>Tracheophyta</taxon>
        <taxon>Spermatophyta</taxon>
        <taxon>Magnoliopsida</taxon>
        <taxon>Amborellales</taxon>
        <taxon>Amborellaceae</taxon>
        <taxon>Amborella</taxon>
    </lineage>
</organism>
<comment type="catalytic activity">
    <reaction evidence="13">
        <text>O-phospho-L-threonyl-[protein] + H2O = L-threonyl-[protein] + phosphate</text>
        <dbReference type="Rhea" id="RHEA:47004"/>
        <dbReference type="Rhea" id="RHEA-COMP:11060"/>
        <dbReference type="Rhea" id="RHEA-COMP:11605"/>
        <dbReference type="ChEBI" id="CHEBI:15377"/>
        <dbReference type="ChEBI" id="CHEBI:30013"/>
        <dbReference type="ChEBI" id="CHEBI:43474"/>
        <dbReference type="ChEBI" id="CHEBI:61977"/>
        <dbReference type="EC" id="3.1.3.16"/>
    </reaction>
</comment>
<evidence type="ECO:0000256" key="12">
    <source>
        <dbReference type="ARBA" id="ARBA00047761"/>
    </source>
</evidence>
<dbReference type="SUPFAM" id="SSF56784">
    <property type="entry name" value="HAD-like"/>
    <property type="match status" value="1"/>
</dbReference>
<dbReference type="InterPro" id="IPR036412">
    <property type="entry name" value="HAD-like_sf"/>
</dbReference>
<dbReference type="InterPro" id="IPR039189">
    <property type="entry name" value="Fcp1"/>
</dbReference>
<dbReference type="SMART" id="SM00577">
    <property type="entry name" value="CPDc"/>
    <property type="match status" value="1"/>
</dbReference>
<dbReference type="PANTHER" id="PTHR23081">
    <property type="entry name" value="RNA POLYMERASE II CTD PHOSPHATASE"/>
    <property type="match status" value="1"/>
</dbReference>
<dbReference type="GO" id="GO:0003723">
    <property type="term" value="F:RNA binding"/>
    <property type="evidence" value="ECO:0007669"/>
    <property type="project" value="UniProtKB-KW"/>
</dbReference>
<keyword evidence="7" id="KW-0378">Hydrolase</keyword>
<evidence type="ECO:0000256" key="2">
    <source>
        <dbReference type="ARBA" id="ARBA00001946"/>
    </source>
</evidence>
<comment type="cofactor">
    <cofactor evidence="1">
        <name>Mn(2+)</name>
        <dbReference type="ChEBI" id="CHEBI:29035"/>
    </cofactor>
</comment>
<evidence type="ECO:0000256" key="7">
    <source>
        <dbReference type="ARBA" id="ARBA00022801"/>
    </source>
</evidence>
<reference evidence="18" key="1">
    <citation type="journal article" date="2013" name="Science">
        <title>The Amborella genome and the evolution of flowering plants.</title>
        <authorList>
            <consortium name="Amborella Genome Project"/>
        </authorList>
    </citation>
    <scope>NUCLEOTIDE SEQUENCE [LARGE SCALE GENOMIC DNA]</scope>
</reference>
<evidence type="ECO:0000256" key="10">
    <source>
        <dbReference type="ARBA" id="ARBA00023163"/>
    </source>
</evidence>
<dbReference type="GO" id="GO:0005634">
    <property type="term" value="C:nucleus"/>
    <property type="evidence" value="ECO:0007669"/>
    <property type="project" value="UniProtKB-SubCell"/>
</dbReference>
<dbReference type="PROSITE" id="PS50969">
    <property type="entry name" value="FCP1"/>
    <property type="match status" value="1"/>
</dbReference>
<dbReference type="InterPro" id="IPR001357">
    <property type="entry name" value="BRCT_dom"/>
</dbReference>
<dbReference type="PROSITE" id="PS50172">
    <property type="entry name" value="BRCT"/>
    <property type="match status" value="1"/>
</dbReference>
<dbReference type="Gene3D" id="3.40.50.10190">
    <property type="entry name" value="BRCT domain"/>
    <property type="match status" value="1"/>
</dbReference>
<comment type="subunit">
    <text evidence="14">Interacts with RAP74.</text>
</comment>
<keyword evidence="5" id="KW-0678">Repressor</keyword>
<dbReference type="Pfam" id="PF03031">
    <property type="entry name" value="NIF"/>
    <property type="match status" value="1"/>
</dbReference>
<dbReference type="PANTHER" id="PTHR23081:SF2">
    <property type="entry name" value="RNA POLYMERASE II C-TERMINAL DOMAIN PHOSPHATASE-LIKE 3"/>
    <property type="match status" value="1"/>
</dbReference>
<proteinExistence type="predicted"/>
<dbReference type="EMBL" id="KI397486">
    <property type="protein sequence ID" value="ERM95434.1"/>
    <property type="molecule type" value="Genomic_DNA"/>
</dbReference>
<evidence type="ECO:0000259" key="16">
    <source>
        <dbReference type="PROSITE" id="PS50969"/>
    </source>
</evidence>
<evidence type="ECO:0000256" key="9">
    <source>
        <dbReference type="ARBA" id="ARBA00023015"/>
    </source>
</evidence>
<comment type="cofactor">
    <cofactor evidence="2">
        <name>Mg(2+)</name>
        <dbReference type="ChEBI" id="CHEBI:18420"/>
    </cofactor>
</comment>
<keyword evidence="8" id="KW-0694">RNA-binding</keyword>
<keyword evidence="18" id="KW-1185">Reference proteome</keyword>
<evidence type="ECO:0000256" key="5">
    <source>
        <dbReference type="ARBA" id="ARBA00022491"/>
    </source>
</evidence>
<protein>
    <recommendedName>
        <fullName evidence="4">protein-serine/threonine phosphatase</fullName>
        <ecNumber evidence="4">3.1.3.16</ecNumber>
    </recommendedName>
</protein>
<evidence type="ECO:0000256" key="14">
    <source>
        <dbReference type="ARBA" id="ARBA00063107"/>
    </source>
</evidence>
<evidence type="ECO:0000256" key="4">
    <source>
        <dbReference type="ARBA" id="ARBA00013081"/>
    </source>
</evidence>
<dbReference type="GO" id="GO:0046872">
    <property type="term" value="F:metal ion binding"/>
    <property type="evidence" value="ECO:0007669"/>
    <property type="project" value="UniProtKB-KW"/>
</dbReference>
<dbReference type="FunFam" id="3.40.50.10190:FF:000014">
    <property type="entry name" value="RNA polymerase II C-terminal domain phosphatase-like 3"/>
    <property type="match status" value="1"/>
</dbReference>
<dbReference type="Pfam" id="PF12738">
    <property type="entry name" value="PTCB-BRCT"/>
    <property type="match status" value="1"/>
</dbReference>
<dbReference type="Gramene" id="ERM95434">
    <property type="protein sequence ID" value="ERM95434"/>
    <property type="gene ID" value="AMTR_s00008p00248660"/>
</dbReference>
<dbReference type="EC" id="3.1.3.16" evidence="4"/>
<keyword evidence="10" id="KW-0804">Transcription</keyword>
<dbReference type="SUPFAM" id="SSF52113">
    <property type="entry name" value="BRCT domain"/>
    <property type="match status" value="1"/>
</dbReference>
<dbReference type="SMART" id="SM00292">
    <property type="entry name" value="BRCT"/>
    <property type="match status" value="1"/>
</dbReference>
<name>W1NJM1_AMBTC</name>